<evidence type="ECO:0000313" key="2">
    <source>
        <dbReference type="EMBL" id="MBZ5749088.1"/>
    </source>
</evidence>
<dbReference type="RefSeq" id="WP_224136535.1">
    <property type="nucleotide sequence ID" value="NZ_JAIQUM010000003.1"/>
</dbReference>
<dbReference type="Pfam" id="PF02810">
    <property type="entry name" value="SEC-C"/>
    <property type="match status" value="1"/>
</dbReference>
<keyword evidence="3" id="KW-1185">Reference proteome</keyword>
<dbReference type="SUPFAM" id="SSF103642">
    <property type="entry name" value="Sec-C motif"/>
    <property type="match status" value="1"/>
</dbReference>
<dbReference type="Gene3D" id="3.10.450.50">
    <property type="match status" value="1"/>
</dbReference>
<feature type="compositionally biased region" description="Basic and acidic residues" evidence="1">
    <location>
        <begin position="384"/>
        <end position="401"/>
    </location>
</feature>
<feature type="compositionally biased region" description="Acidic residues" evidence="1">
    <location>
        <begin position="369"/>
        <end position="383"/>
    </location>
</feature>
<name>A0ABS7UMA7_9BACI</name>
<protein>
    <submittedName>
        <fullName evidence="2">SEC-C domain-containing protein</fullName>
    </submittedName>
</protein>
<accession>A0ABS7UMA7</accession>
<feature type="region of interest" description="Disordered" evidence="1">
    <location>
        <begin position="369"/>
        <end position="401"/>
    </location>
</feature>
<reference evidence="2" key="1">
    <citation type="submission" date="2024-05" db="EMBL/GenBank/DDBJ databases">
        <title>Metabacillus sp. nov., isolated from the rhizosphere soil of tomato plants.</title>
        <authorList>
            <person name="Ma R."/>
        </authorList>
    </citation>
    <scope>NUCLEOTIDE SEQUENCE</scope>
    <source>
        <strain evidence="2">DBTR6</strain>
    </source>
</reference>
<comment type="caution">
    <text evidence="2">The sequence shown here is derived from an EMBL/GenBank/DDBJ whole genome shotgun (WGS) entry which is preliminary data.</text>
</comment>
<gene>
    <name evidence="2" type="ORF">K9V48_02255</name>
</gene>
<dbReference type="EMBL" id="JAIQUM010000003">
    <property type="protein sequence ID" value="MBZ5749088.1"/>
    <property type="molecule type" value="Genomic_DNA"/>
</dbReference>
<evidence type="ECO:0000256" key="1">
    <source>
        <dbReference type="SAM" id="MobiDB-lite"/>
    </source>
</evidence>
<sequence length="401" mass="47356">MSISRNDLCMCGSGEKYKKCCMKNNVVSLDNIRDFELNRLQFELLDFATYQHDEFIDDLVDEFLDDEYLDDDEEEILVVYLIMWVIFTVQYDGKQTIMEQFINLKKKENKLRTSTMKQLESWVDTAPSYSIVTKIIDDLHLEIEDVFSNEKKTVKLLEKDEMIEEGGSLLGLLLPYGNYEMYFTMYLDFEANETPGLVSEIRQGFAEADLENGKDFMRSVFPGLILAIFGAELGEESNIEQLEWDNPKYEEVADLYRQHVEEEDLPKQFQDLGVMFWYKFCTKEKPVFRKPEIYAAALHYFIDRNISFLEFYTQGDIAELHRVSVGSLSKAYRQLENGLEDELDHFREYMEQDELDFDDVTFEDIFAEDDFDDEDGIDEDDPDRNDFFSEDKESPFNRKRK</sequence>
<evidence type="ECO:0000313" key="3">
    <source>
        <dbReference type="Proteomes" id="UP001165287"/>
    </source>
</evidence>
<proteinExistence type="predicted"/>
<dbReference type="InterPro" id="IPR004027">
    <property type="entry name" value="SEC_C_motif"/>
</dbReference>
<organism evidence="2 3">
    <name type="scientific">Metabacillus rhizolycopersici</name>
    <dbReference type="NCBI Taxonomy" id="2875709"/>
    <lineage>
        <taxon>Bacteria</taxon>
        <taxon>Bacillati</taxon>
        <taxon>Bacillota</taxon>
        <taxon>Bacilli</taxon>
        <taxon>Bacillales</taxon>
        <taxon>Bacillaceae</taxon>
        <taxon>Metabacillus</taxon>
    </lineage>
</organism>
<dbReference type="Proteomes" id="UP001165287">
    <property type="component" value="Unassembled WGS sequence"/>
</dbReference>